<evidence type="ECO:0000313" key="3">
    <source>
        <dbReference type="Proteomes" id="UP000297245"/>
    </source>
</evidence>
<protein>
    <recommendedName>
        <fullName evidence="4">Endonuclease/exonuclease/phosphatase domain-containing protein</fullName>
    </recommendedName>
</protein>
<reference evidence="2 3" key="1">
    <citation type="journal article" date="2019" name="Nat. Ecol. Evol.">
        <title>Megaphylogeny resolves global patterns of mushroom evolution.</title>
        <authorList>
            <person name="Varga T."/>
            <person name="Krizsan K."/>
            <person name="Foldi C."/>
            <person name="Dima B."/>
            <person name="Sanchez-Garcia M."/>
            <person name="Sanchez-Ramirez S."/>
            <person name="Szollosi G.J."/>
            <person name="Szarkandi J.G."/>
            <person name="Papp V."/>
            <person name="Albert L."/>
            <person name="Andreopoulos W."/>
            <person name="Angelini C."/>
            <person name="Antonin V."/>
            <person name="Barry K.W."/>
            <person name="Bougher N.L."/>
            <person name="Buchanan P."/>
            <person name="Buyck B."/>
            <person name="Bense V."/>
            <person name="Catcheside P."/>
            <person name="Chovatia M."/>
            <person name="Cooper J."/>
            <person name="Damon W."/>
            <person name="Desjardin D."/>
            <person name="Finy P."/>
            <person name="Geml J."/>
            <person name="Haridas S."/>
            <person name="Hughes K."/>
            <person name="Justo A."/>
            <person name="Karasinski D."/>
            <person name="Kautmanova I."/>
            <person name="Kiss B."/>
            <person name="Kocsube S."/>
            <person name="Kotiranta H."/>
            <person name="LaButti K.M."/>
            <person name="Lechner B.E."/>
            <person name="Liimatainen K."/>
            <person name="Lipzen A."/>
            <person name="Lukacs Z."/>
            <person name="Mihaltcheva S."/>
            <person name="Morgado L.N."/>
            <person name="Niskanen T."/>
            <person name="Noordeloos M.E."/>
            <person name="Ohm R.A."/>
            <person name="Ortiz-Santana B."/>
            <person name="Ovrebo C."/>
            <person name="Racz N."/>
            <person name="Riley R."/>
            <person name="Savchenko A."/>
            <person name="Shiryaev A."/>
            <person name="Soop K."/>
            <person name="Spirin V."/>
            <person name="Szebenyi C."/>
            <person name="Tomsovsky M."/>
            <person name="Tulloss R.E."/>
            <person name="Uehling J."/>
            <person name="Grigoriev I.V."/>
            <person name="Vagvolgyi C."/>
            <person name="Papp T."/>
            <person name="Martin F.M."/>
            <person name="Miettinen O."/>
            <person name="Hibbett D.S."/>
            <person name="Nagy L.G."/>
        </authorList>
    </citation>
    <scope>NUCLEOTIDE SEQUENCE [LARGE SCALE GENOMIC DNA]</scope>
    <source>
        <strain evidence="2 3">CBS 962.96</strain>
    </source>
</reference>
<sequence length="259" mass="28877">MITAAMNSTSLQSRLPVGTACSGLPTPGEVSDSSASWNFNEGSRGRSGISVSRREPLGNITNQYEESAQTQSHVGGNNPIPRIQLLQNPNTRGEIMNNMGTRRTENLHSDVDVNHTQTQSTIEIEAQIPRSLPEQLELSLHRQYEAFGNSRNILQELLDEIENINQIRTTHLSNLGLGTQQPETQIHVPRQARREVFRTGRRGKNMKASIKIGSLNIRGYGNPSITHPDNKLNSINQLMREKRLGVLMLQETHMDGERG</sequence>
<evidence type="ECO:0000256" key="1">
    <source>
        <dbReference type="SAM" id="MobiDB-lite"/>
    </source>
</evidence>
<dbReference type="OrthoDB" id="416119at2759"/>
<dbReference type="Proteomes" id="UP000297245">
    <property type="component" value="Unassembled WGS sequence"/>
</dbReference>
<organism evidence="2 3">
    <name type="scientific">Dendrothele bispora (strain CBS 962.96)</name>
    <dbReference type="NCBI Taxonomy" id="1314807"/>
    <lineage>
        <taxon>Eukaryota</taxon>
        <taxon>Fungi</taxon>
        <taxon>Dikarya</taxon>
        <taxon>Basidiomycota</taxon>
        <taxon>Agaricomycotina</taxon>
        <taxon>Agaricomycetes</taxon>
        <taxon>Agaricomycetidae</taxon>
        <taxon>Agaricales</taxon>
        <taxon>Agaricales incertae sedis</taxon>
        <taxon>Dendrothele</taxon>
    </lineage>
</organism>
<evidence type="ECO:0008006" key="4">
    <source>
        <dbReference type="Google" id="ProtNLM"/>
    </source>
</evidence>
<feature type="region of interest" description="Disordered" evidence="1">
    <location>
        <begin position="1"/>
        <end position="55"/>
    </location>
</feature>
<dbReference type="AlphaFoldDB" id="A0A4S8KUS7"/>
<keyword evidence="3" id="KW-1185">Reference proteome</keyword>
<proteinExistence type="predicted"/>
<accession>A0A4S8KUS7</accession>
<evidence type="ECO:0000313" key="2">
    <source>
        <dbReference type="EMBL" id="THU79218.1"/>
    </source>
</evidence>
<gene>
    <name evidence="2" type="ORF">K435DRAFT_973249</name>
</gene>
<name>A0A4S8KUS7_DENBC</name>
<feature type="compositionally biased region" description="Polar residues" evidence="1">
    <location>
        <begin position="1"/>
        <end position="13"/>
    </location>
</feature>
<dbReference type="EMBL" id="ML180057">
    <property type="protein sequence ID" value="THU79218.1"/>
    <property type="molecule type" value="Genomic_DNA"/>
</dbReference>
<feature type="compositionally biased region" description="Polar residues" evidence="1">
    <location>
        <begin position="31"/>
        <end position="41"/>
    </location>
</feature>